<feature type="domain" description="FAD dependent oxidoreductase" evidence="1">
    <location>
        <begin position="10"/>
        <end position="81"/>
    </location>
</feature>
<dbReference type="Gene3D" id="3.50.50.60">
    <property type="entry name" value="FAD/NAD(P)-binding domain"/>
    <property type="match status" value="1"/>
</dbReference>
<dbReference type="Proteomes" id="UP001175000">
    <property type="component" value="Unassembled WGS sequence"/>
</dbReference>
<dbReference type="EMBL" id="JAULSU010000002">
    <property type="protein sequence ID" value="KAK0627461.1"/>
    <property type="molecule type" value="Genomic_DNA"/>
</dbReference>
<evidence type="ECO:0000259" key="1">
    <source>
        <dbReference type="Pfam" id="PF01266"/>
    </source>
</evidence>
<dbReference type="InterPro" id="IPR036188">
    <property type="entry name" value="FAD/NAD-bd_sf"/>
</dbReference>
<protein>
    <recommendedName>
        <fullName evidence="1">FAD dependent oxidoreductase domain-containing protein</fullName>
    </recommendedName>
</protein>
<dbReference type="AlphaFoldDB" id="A0AA39X5E1"/>
<name>A0AA39X5E1_9PEZI</name>
<organism evidence="2 3">
    <name type="scientific">Immersiella caudata</name>
    <dbReference type="NCBI Taxonomy" id="314043"/>
    <lineage>
        <taxon>Eukaryota</taxon>
        <taxon>Fungi</taxon>
        <taxon>Dikarya</taxon>
        <taxon>Ascomycota</taxon>
        <taxon>Pezizomycotina</taxon>
        <taxon>Sordariomycetes</taxon>
        <taxon>Sordariomycetidae</taxon>
        <taxon>Sordariales</taxon>
        <taxon>Lasiosphaeriaceae</taxon>
        <taxon>Immersiella</taxon>
    </lineage>
</organism>
<keyword evidence="3" id="KW-1185">Reference proteome</keyword>
<dbReference type="PANTHER" id="PTHR13847">
    <property type="entry name" value="SARCOSINE DEHYDROGENASE-RELATED"/>
    <property type="match status" value="1"/>
</dbReference>
<gene>
    <name evidence="2" type="ORF">B0T14DRAFT_136372</name>
</gene>
<dbReference type="Pfam" id="PF01266">
    <property type="entry name" value="DAO"/>
    <property type="match status" value="1"/>
</dbReference>
<dbReference type="InterPro" id="IPR006076">
    <property type="entry name" value="FAD-dep_OxRdtase"/>
</dbReference>
<proteinExistence type="predicted"/>
<accession>A0AA39X5E1</accession>
<dbReference type="GO" id="GO:0042147">
    <property type="term" value="P:retrograde transport, endosome to Golgi"/>
    <property type="evidence" value="ECO:0007669"/>
    <property type="project" value="TreeGrafter"/>
</dbReference>
<comment type="caution">
    <text evidence="2">The sequence shown here is derived from an EMBL/GenBank/DDBJ whole genome shotgun (WGS) entry which is preliminary data.</text>
</comment>
<sequence length="108" mass="11384">MSLPRRKNTVIVGGGTVGTTPAYFLTRNTSYDPAVGPIVLVEAAGIAAGSSGKGGGFIASWATPHCIAPLSFKLHNDLAREHDGEKCQGFRAVHATETEIKVKEFDTN</sequence>
<evidence type="ECO:0000313" key="3">
    <source>
        <dbReference type="Proteomes" id="UP001175000"/>
    </source>
</evidence>
<dbReference type="GO" id="GO:0005770">
    <property type="term" value="C:late endosome"/>
    <property type="evidence" value="ECO:0007669"/>
    <property type="project" value="TreeGrafter"/>
</dbReference>
<dbReference type="PANTHER" id="PTHR13847:SF150">
    <property type="entry name" value="OXIDOREDUCTASE TDA3-RELATED"/>
    <property type="match status" value="1"/>
</dbReference>
<dbReference type="SUPFAM" id="SSF51905">
    <property type="entry name" value="FAD/NAD(P)-binding domain"/>
    <property type="match status" value="1"/>
</dbReference>
<evidence type="ECO:0000313" key="2">
    <source>
        <dbReference type="EMBL" id="KAK0627461.1"/>
    </source>
</evidence>
<dbReference type="GO" id="GO:0005829">
    <property type="term" value="C:cytosol"/>
    <property type="evidence" value="ECO:0007669"/>
    <property type="project" value="GOC"/>
</dbReference>
<reference evidence="2" key="1">
    <citation type="submission" date="2023-06" db="EMBL/GenBank/DDBJ databases">
        <title>Genome-scale phylogeny and comparative genomics of the fungal order Sordariales.</title>
        <authorList>
            <consortium name="Lawrence Berkeley National Laboratory"/>
            <person name="Hensen N."/>
            <person name="Bonometti L."/>
            <person name="Westerberg I."/>
            <person name="Brannstrom I.O."/>
            <person name="Guillou S."/>
            <person name="Cros-Aarteil S."/>
            <person name="Calhoun S."/>
            <person name="Haridas S."/>
            <person name="Kuo A."/>
            <person name="Mondo S."/>
            <person name="Pangilinan J."/>
            <person name="Riley R."/>
            <person name="Labutti K."/>
            <person name="Andreopoulos B."/>
            <person name="Lipzen A."/>
            <person name="Chen C."/>
            <person name="Yanf M."/>
            <person name="Daum C."/>
            <person name="Ng V."/>
            <person name="Clum A."/>
            <person name="Steindorff A."/>
            <person name="Ohm R."/>
            <person name="Martin F."/>
            <person name="Silar P."/>
            <person name="Natvig D."/>
            <person name="Lalanne C."/>
            <person name="Gautier V."/>
            <person name="Ament-Velasquez S.L."/>
            <person name="Kruys A."/>
            <person name="Hutchinson M.I."/>
            <person name="Powell A.J."/>
            <person name="Barry K."/>
            <person name="Miller A.N."/>
            <person name="Grigoriev I.V."/>
            <person name="Debuchy R."/>
            <person name="Gladieux P."/>
            <person name="Thoren M.H."/>
            <person name="Johannesson H."/>
        </authorList>
    </citation>
    <scope>NUCLEOTIDE SEQUENCE</scope>
    <source>
        <strain evidence="2">CBS 606.72</strain>
    </source>
</reference>